<evidence type="ECO:0000313" key="1">
    <source>
        <dbReference type="EMBL" id="CAL5132521.1"/>
    </source>
</evidence>
<protein>
    <submittedName>
        <fullName evidence="1">Uncharacterized protein</fullName>
    </submittedName>
</protein>
<reference evidence="1" key="1">
    <citation type="submission" date="2024-06" db="EMBL/GenBank/DDBJ databases">
        <authorList>
            <person name="Liu X."/>
            <person name="Lenzi L."/>
            <person name="Haldenby T S."/>
            <person name="Uol C."/>
        </authorList>
    </citation>
    <scope>NUCLEOTIDE SEQUENCE</scope>
</reference>
<dbReference type="EMBL" id="CAXLJL010000126">
    <property type="protein sequence ID" value="CAL5132521.1"/>
    <property type="molecule type" value="Genomic_DNA"/>
</dbReference>
<organism evidence="1 2">
    <name type="scientific">Calicophoron daubneyi</name>
    <name type="common">Rumen fluke</name>
    <name type="synonym">Paramphistomum daubneyi</name>
    <dbReference type="NCBI Taxonomy" id="300641"/>
    <lineage>
        <taxon>Eukaryota</taxon>
        <taxon>Metazoa</taxon>
        <taxon>Spiralia</taxon>
        <taxon>Lophotrochozoa</taxon>
        <taxon>Platyhelminthes</taxon>
        <taxon>Trematoda</taxon>
        <taxon>Digenea</taxon>
        <taxon>Plagiorchiida</taxon>
        <taxon>Pronocephalata</taxon>
        <taxon>Paramphistomoidea</taxon>
        <taxon>Paramphistomidae</taxon>
        <taxon>Calicophoron</taxon>
    </lineage>
</organism>
<dbReference type="AlphaFoldDB" id="A0AAV2T8R0"/>
<sequence length="415" mass="47111">MEMSENGTTASAVMSNVIHEAKLAVLRDDVETLKRLLHTPEPNLDDRSDATTQLHILTEKSLVNQHTGENLLHFAVHQMAPKSVQLLISPPYCWDPYRPDVMGRTPIQLVEARGYLPVWYPVAAHSKMIQTTVVVPHSHIVAQTRSVAAFLINPVHFLNAPFEWLGEILGITEFPLTGKSVSLFNKYNEYDEDLSVENLVLFFELFVATPEAVHVPSTNPAHIWGITNIRVHPLDCHSYPQCLMEVIRSSEFRQLDPGLQLRSLVDSWGFHQIICGGSQNGNFETIEPPTNETPQKKTDPAFIRPLSLLRFCRVCFRRMVTNKLKDLSTSNDPRDLAQNYASLVAKLSLPSRLHAFISYEDLWPAWKTQIVPNQSGKVKSPPLTWGTILDPWFEDSPSSLFIRLQQLQYSHHQQK</sequence>
<dbReference type="Proteomes" id="UP001497525">
    <property type="component" value="Unassembled WGS sequence"/>
</dbReference>
<comment type="caution">
    <text evidence="1">The sequence shown here is derived from an EMBL/GenBank/DDBJ whole genome shotgun (WGS) entry which is preliminary data.</text>
</comment>
<evidence type="ECO:0000313" key="2">
    <source>
        <dbReference type="Proteomes" id="UP001497525"/>
    </source>
</evidence>
<gene>
    <name evidence="1" type="ORF">CDAUBV1_LOCUS5370</name>
</gene>
<name>A0AAV2T8R0_CALDB</name>
<accession>A0AAV2T8R0</accession>
<proteinExistence type="predicted"/>